<dbReference type="SUPFAM" id="SSF53213">
    <property type="entry name" value="LigB-like"/>
    <property type="match status" value="1"/>
</dbReference>
<dbReference type="NCBIfam" id="NF009902">
    <property type="entry name" value="PRK13365.1"/>
    <property type="match status" value="1"/>
</dbReference>
<evidence type="ECO:0000313" key="2">
    <source>
        <dbReference type="EMBL" id="MBP2326962.1"/>
    </source>
</evidence>
<keyword evidence="2" id="KW-0560">Oxidoreductase</keyword>
<dbReference type="RefSeq" id="WP_209643968.1">
    <property type="nucleotide sequence ID" value="NZ_JAGINW010000001.1"/>
</dbReference>
<dbReference type="Proteomes" id="UP001519332">
    <property type="component" value="Unassembled WGS sequence"/>
</dbReference>
<comment type="caution">
    <text evidence="2">The sequence shown here is derived from an EMBL/GenBank/DDBJ whole genome shotgun (WGS) entry which is preliminary data.</text>
</comment>
<sequence>MAEVIWGLATSHVPSIGAAMDNHKTGDPYWKPLFDGYAPAREWMAGHKPDVAVVVYNDHANAVGLDLVPTFGIGTAEAYDVADEGWGQRPVPRVTGAPELSAHLVRELMDDSFDIATFNQLDVDHGLTVPLSVYCPDPGDAWPCAVVPVLVNVIQYPQPTAARCFALGQGLGRAIRSFPQDIKVAVFGTGGMSHQLAGARAGLINTEFDRMFLQAIETEPAKLAALTREDYIRQAGTEGIELIMWLVMRGALSENIRRIHDTYHVPASNTAAALALFEDLGTVSR</sequence>
<dbReference type="NCBIfam" id="NF009901">
    <property type="entry name" value="PRK13364.1"/>
    <property type="match status" value="1"/>
</dbReference>
<dbReference type="Gene3D" id="3.40.830.10">
    <property type="entry name" value="LigB-like"/>
    <property type="match status" value="1"/>
</dbReference>
<dbReference type="EC" id="1.13.11.8" evidence="2"/>
<dbReference type="InterPro" id="IPR004183">
    <property type="entry name" value="Xdiol_dOase_suB"/>
</dbReference>
<dbReference type="Pfam" id="PF02900">
    <property type="entry name" value="LigB"/>
    <property type="match status" value="1"/>
</dbReference>
<keyword evidence="3" id="KW-1185">Reference proteome</keyword>
<dbReference type="GO" id="GO:0018579">
    <property type="term" value="F:protocatechuate 4,5-dioxygenase activity"/>
    <property type="evidence" value="ECO:0007669"/>
    <property type="project" value="UniProtKB-EC"/>
</dbReference>
<proteinExistence type="predicted"/>
<accession>A0ABS4TRD7</accession>
<feature type="domain" description="Extradiol ring-cleavage dioxygenase class III enzyme subunit B" evidence="1">
    <location>
        <begin position="9"/>
        <end position="271"/>
    </location>
</feature>
<dbReference type="EMBL" id="JAGINW010000001">
    <property type="protein sequence ID" value="MBP2326962.1"/>
    <property type="molecule type" value="Genomic_DNA"/>
</dbReference>
<dbReference type="NCBIfam" id="NF009903">
    <property type="entry name" value="PRK13366.1"/>
    <property type="match status" value="1"/>
</dbReference>
<gene>
    <name evidence="2" type="ORF">JOF56_007347</name>
</gene>
<name>A0ABS4TRD7_9PSEU</name>
<reference evidence="2 3" key="1">
    <citation type="submission" date="2021-03" db="EMBL/GenBank/DDBJ databases">
        <title>Sequencing the genomes of 1000 actinobacteria strains.</title>
        <authorList>
            <person name="Klenk H.-P."/>
        </authorList>
    </citation>
    <scope>NUCLEOTIDE SEQUENCE [LARGE SCALE GENOMIC DNA]</scope>
    <source>
        <strain evidence="2 3">DSM 46670</strain>
    </source>
</reference>
<evidence type="ECO:0000313" key="3">
    <source>
        <dbReference type="Proteomes" id="UP001519332"/>
    </source>
</evidence>
<protein>
    <submittedName>
        <fullName evidence="2">Protocatechuate 4,5-dioxygenase beta chain</fullName>
        <ecNumber evidence="2">1.13.11.8</ecNumber>
    </submittedName>
</protein>
<evidence type="ECO:0000259" key="1">
    <source>
        <dbReference type="Pfam" id="PF02900"/>
    </source>
</evidence>
<organism evidence="2 3">
    <name type="scientific">Kibdelosporangium banguiense</name>
    <dbReference type="NCBI Taxonomy" id="1365924"/>
    <lineage>
        <taxon>Bacteria</taxon>
        <taxon>Bacillati</taxon>
        <taxon>Actinomycetota</taxon>
        <taxon>Actinomycetes</taxon>
        <taxon>Pseudonocardiales</taxon>
        <taxon>Pseudonocardiaceae</taxon>
        <taxon>Kibdelosporangium</taxon>
    </lineage>
</organism>